<evidence type="ECO:0000256" key="2">
    <source>
        <dbReference type="SAM" id="MobiDB-lite"/>
    </source>
</evidence>
<feature type="domain" description="CCAAT-binding factor" evidence="3">
    <location>
        <begin position="363"/>
        <end position="595"/>
    </location>
</feature>
<protein>
    <submittedName>
        <fullName evidence="5">Ccaat-binding factor-related</fullName>
    </submittedName>
</protein>
<comment type="similarity">
    <text evidence="1">Belongs to the CBF/MAK21 family.</text>
</comment>
<feature type="compositionally biased region" description="Basic and acidic residues" evidence="2">
    <location>
        <begin position="889"/>
        <end position="905"/>
    </location>
</feature>
<dbReference type="AlphaFoldDB" id="A0A3Q0KLY4"/>
<dbReference type="InterPro" id="IPR040155">
    <property type="entry name" value="CEBPZ/Mak21-like"/>
</dbReference>
<feature type="compositionally biased region" description="Basic and acidic residues" evidence="2">
    <location>
        <begin position="856"/>
        <end position="870"/>
    </location>
</feature>
<evidence type="ECO:0000259" key="3">
    <source>
        <dbReference type="Pfam" id="PF03914"/>
    </source>
</evidence>
<dbReference type="PANTHER" id="PTHR12048">
    <property type="entry name" value="CCAAT-BINDING FACTOR-RELATED"/>
    <property type="match status" value="1"/>
</dbReference>
<proteinExistence type="inferred from homology"/>
<feature type="compositionally biased region" description="Acidic residues" evidence="2">
    <location>
        <begin position="756"/>
        <end position="780"/>
    </location>
</feature>
<feature type="compositionally biased region" description="Acidic residues" evidence="2">
    <location>
        <begin position="715"/>
        <end position="726"/>
    </location>
</feature>
<sequence>MFSNYSSSNMSSWFTNKLTECSGPSLSTEDVLKLKGESSSAFERNYGLKLWKNGLPSELGSLNRTTREWLSMALKSKSGQDYMCAMAYLVNSYPLYAIRFLDNLISFVSPSKKRDCFKSLDILSHLFCSLIPKNRALITVTNRPLNVLEKLDTSSKENVLCLWHFEDELKAVYLRFIKASEKLLLSDCVDNFKRKALGILGSLVQKQENQTLILNIIINKLGDRSKEFASAVIHKLRLIAGISSSFLHSIVQEVRSFLFRPNLLERSKYYAISLLSCLELKSSSRGSGIDANISSVASTLIKIYMSFFRSLANSKEIPERLTTILLSGLCRVAPFISEEAFTSMLSEVNDLFRLVHTTGFTVSVQALSVLFQISTHCVAIRDRYYQALYRKLLDPAIHQSSKNPILLRLIYQSMAGDDDTDRIVAFIHRILQLCISHTDPGFIVGCLILINKVSLSKPNLIMVSQINKEQLPVNEMTNLAKFEQSDNDDDDDEHFSDAHCSDDDNCNGESVQNGVMTNKTTQSDKSTITTDKGNELLTSSWYHRSLKKQRNTQNIFNYGYNPTVRDPKFAQATGCLVWPLSLLSKHIHPTINLFANSLLNNLPIQYTGDPFTDFGLMHFLDRFAYKKPKLNKLKETKSITEEHIQKTAPGKLLQRKEGTLSGPYAMAVDSSAFRQLPLTSVPVHERFFHNYFKFLETQPGHIKKTEKKTRGHDSDENESDTDSVADSEFDAYLAKHEKDVFPPNEEWENDAEPEFSDQDFMDHSADEDDTNEYDFSEMDNIDLSANSKSKKIKKSSESKYKYQKFEDDDEGVGDDDDDESSEDDDDDYIPDKPGQFNLNNLFASAEEVGHLYDVQETAKEKRQRFWEQKRLHSQSSNSSSSNHKRHRYREKEKGVPKRKRSENYHHGSSNQGKMKPKSQNRSKRPRHHS</sequence>
<dbReference type="SUPFAM" id="SSF48371">
    <property type="entry name" value="ARM repeat"/>
    <property type="match status" value="1"/>
</dbReference>
<dbReference type="InParanoid" id="A0A3Q0KLY4"/>
<dbReference type="GO" id="GO:0005634">
    <property type="term" value="C:nucleus"/>
    <property type="evidence" value="ECO:0007669"/>
    <property type="project" value="TreeGrafter"/>
</dbReference>
<dbReference type="Proteomes" id="UP000008854">
    <property type="component" value="Unassembled WGS sequence"/>
</dbReference>
<dbReference type="PANTHER" id="PTHR12048:SF0">
    <property type="entry name" value="CCAAT_ENHANCER-BINDING PROTEIN ZETA"/>
    <property type="match status" value="1"/>
</dbReference>
<feature type="region of interest" description="Disordered" evidence="2">
    <location>
        <begin position="854"/>
        <end position="929"/>
    </location>
</feature>
<feature type="region of interest" description="Disordered" evidence="2">
    <location>
        <begin position="483"/>
        <end position="508"/>
    </location>
</feature>
<dbReference type="WBParaSite" id="Smp_132590.1">
    <property type="protein sequence ID" value="Smp_132590.1"/>
    <property type="gene ID" value="Smp_132590"/>
</dbReference>
<feature type="compositionally biased region" description="Basic and acidic residues" evidence="2">
    <location>
        <begin position="794"/>
        <end position="805"/>
    </location>
</feature>
<accession>A0A3Q0KLY4</accession>
<dbReference type="InterPro" id="IPR016024">
    <property type="entry name" value="ARM-type_fold"/>
</dbReference>
<feature type="region of interest" description="Disordered" evidence="2">
    <location>
        <begin position="703"/>
        <end position="726"/>
    </location>
</feature>
<dbReference type="Pfam" id="PF03914">
    <property type="entry name" value="CBF"/>
    <property type="match status" value="1"/>
</dbReference>
<reference evidence="5" key="2">
    <citation type="submission" date="2018-12" db="UniProtKB">
        <authorList>
            <consortium name="WormBaseParasite"/>
        </authorList>
    </citation>
    <scope>IDENTIFICATION</scope>
    <source>
        <strain evidence="5">Puerto Rican</strain>
    </source>
</reference>
<feature type="compositionally biased region" description="Basic residues" evidence="2">
    <location>
        <begin position="914"/>
        <end position="929"/>
    </location>
</feature>
<feature type="compositionally biased region" description="Acidic residues" evidence="2">
    <location>
        <begin position="485"/>
        <end position="494"/>
    </location>
</feature>
<evidence type="ECO:0000313" key="4">
    <source>
        <dbReference type="Proteomes" id="UP000008854"/>
    </source>
</evidence>
<feature type="region of interest" description="Disordered" evidence="2">
    <location>
        <begin position="756"/>
        <end position="841"/>
    </location>
</feature>
<name>A0A3Q0KLY4_SCHMA</name>
<reference evidence="4" key="1">
    <citation type="journal article" date="2012" name="PLoS Negl. Trop. Dis.">
        <title>A systematically improved high quality genome and transcriptome of the human blood fluke Schistosoma mansoni.</title>
        <authorList>
            <person name="Protasio A.V."/>
            <person name="Tsai I.J."/>
            <person name="Babbage A."/>
            <person name="Nichol S."/>
            <person name="Hunt M."/>
            <person name="Aslett M.A."/>
            <person name="De Silva N."/>
            <person name="Velarde G.S."/>
            <person name="Anderson T.J."/>
            <person name="Clark R.C."/>
            <person name="Davidson C."/>
            <person name="Dillon G.P."/>
            <person name="Holroyd N.E."/>
            <person name="LoVerde P.T."/>
            <person name="Lloyd C."/>
            <person name="McQuillan J."/>
            <person name="Oliveira G."/>
            <person name="Otto T.D."/>
            <person name="Parker-Manuel S.J."/>
            <person name="Quail M.A."/>
            <person name="Wilson R.A."/>
            <person name="Zerlotini A."/>
            <person name="Dunne D.W."/>
            <person name="Berriman M."/>
        </authorList>
    </citation>
    <scope>NUCLEOTIDE SEQUENCE [LARGE SCALE GENOMIC DNA]</scope>
    <source>
        <strain evidence="4">Puerto Rican</strain>
    </source>
</reference>
<dbReference type="FunCoup" id="A0A3Q0KLY4">
    <property type="interactions" value="1423"/>
</dbReference>
<dbReference type="InterPro" id="IPR005612">
    <property type="entry name" value="CCAAT-binding_factor"/>
</dbReference>
<evidence type="ECO:0000313" key="5">
    <source>
        <dbReference type="WBParaSite" id="Smp_132590.1"/>
    </source>
</evidence>
<organism evidence="4 5">
    <name type="scientific">Schistosoma mansoni</name>
    <name type="common">Blood fluke</name>
    <dbReference type="NCBI Taxonomy" id="6183"/>
    <lineage>
        <taxon>Eukaryota</taxon>
        <taxon>Metazoa</taxon>
        <taxon>Spiralia</taxon>
        <taxon>Lophotrochozoa</taxon>
        <taxon>Platyhelminthes</taxon>
        <taxon>Trematoda</taxon>
        <taxon>Digenea</taxon>
        <taxon>Strigeidida</taxon>
        <taxon>Schistosomatoidea</taxon>
        <taxon>Schistosomatidae</taxon>
        <taxon>Schistosoma</taxon>
    </lineage>
</organism>
<feature type="compositionally biased region" description="Acidic residues" evidence="2">
    <location>
        <begin position="806"/>
        <end position="828"/>
    </location>
</feature>
<keyword evidence="4" id="KW-1185">Reference proteome</keyword>
<evidence type="ECO:0000256" key="1">
    <source>
        <dbReference type="ARBA" id="ARBA00007797"/>
    </source>
</evidence>
<dbReference type="STRING" id="6183.A0A3Q0KLY4"/>